<evidence type="ECO:0000256" key="1">
    <source>
        <dbReference type="ARBA" id="ARBA00007613"/>
    </source>
</evidence>
<protein>
    <submittedName>
        <fullName evidence="3">Membrane protein</fullName>
    </submittedName>
</protein>
<dbReference type="InterPro" id="IPR003423">
    <property type="entry name" value="OMP_efflux"/>
</dbReference>
<keyword evidence="2" id="KW-0472">Membrane</keyword>
<dbReference type="Gene3D" id="2.20.200.10">
    <property type="entry name" value="Outer membrane efflux proteins (OEP)"/>
    <property type="match status" value="1"/>
</dbReference>
<dbReference type="GO" id="GO:0009279">
    <property type="term" value="C:cell outer membrane"/>
    <property type="evidence" value="ECO:0007669"/>
    <property type="project" value="UniProtKB-SubCell"/>
</dbReference>
<evidence type="ECO:0000313" key="4">
    <source>
        <dbReference type="Proteomes" id="UP000036097"/>
    </source>
</evidence>
<proteinExistence type="inferred from homology"/>
<comment type="caution">
    <text evidence="3">The sequence shown here is derived from an EMBL/GenBank/DDBJ whole genome shotgun (WGS) entry which is preliminary data.</text>
</comment>
<keyword evidence="2" id="KW-0564">Palmitate</keyword>
<gene>
    <name evidence="3" type="ORF">ABT56_17975</name>
</gene>
<keyword evidence="2" id="KW-0449">Lipoprotein</keyword>
<evidence type="ECO:0000313" key="3">
    <source>
        <dbReference type="EMBL" id="KLV03704.1"/>
    </source>
</evidence>
<dbReference type="InterPro" id="IPR010131">
    <property type="entry name" value="MdtP/NodT-like"/>
</dbReference>
<dbReference type="EMBL" id="LDOT01000027">
    <property type="protein sequence ID" value="KLV03704.1"/>
    <property type="molecule type" value="Genomic_DNA"/>
</dbReference>
<organism evidence="3 4">
    <name type="scientific">Photobacterium aquae</name>
    <dbReference type="NCBI Taxonomy" id="1195763"/>
    <lineage>
        <taxon>Bacteria</taxon>
        <taxon>Pseudomonadati</taxon>
        <taxon>Pseudomonadota</taxon>
        <taxon>Gammaproteobacteria</taxon>
        <taxon>Vibrionales</taxon>
        <taxon>Vibrionaceae</taxon>
        <taxon>Photobacterium</taxon>
    </lineage>
</organism>
<dbReference type="STRING" id="1195763.ABT56_17975"/>
<evidence type="ECO:0000256" key="2">
    <source>
        <dbReference type="RuleBase" id="RU362097"/>
    </source>
</evidence>
<dbReference type="GO" id="GO:0015562">
    <property type="term" value="F:efflux transmembrane transporter activity"/>
    <property type="evidence" value="ECO:0007669"/>
    <property type="project" value="InterPro"/>
</dbReference>
<dbReference type="PANTHER" id="PTHR30203">
    <property type="entry name" value="OUTER MEMBRANE CATION EFFLUX PROTEIN"/>
    <property type="match status" value="1"/>
</dbReference>
<dbReference type="AlphaFoldDB" id="A0A0J1GWD0"/>
<keyword evidence="4" id="KW-1185">Reference proteome</keyword>
<dbReference type="PANTHER" id="PTHR30203:SF25">
    <property type="entry name" value="OUTER MEMBRANE PROTEIN-RELATED"/>
    <property type="match status" value="1"/>
</dbReference>
<dbReference type="OrthoDB" id="9770517at2"/>
<reference evidence="3 4" key="1">
    <citation type="submission" date="2015-05" db="EMBL/GenBank/DDBJ databases">
        <title>Photobacterium galathea sp. nov.</title>
        <authorList>
            <person name="Machado H."/>
            <person name="Gram L."/>
        </authorList>
    </citation>
    <scope>NUCLEOTIDE SEQUENCE [LARGE SCALE GENOMIC DNA]</scope>
    <source>
        <strain evidence="3 4">CGMCC 1.12159</strain>
    </source>
</reference>
<accession>A0A0J1GWD0</accession>
<dbReference type="PATRIC" id="fig|1195763.3.peg.3838"/>
<dbReference type="SUPFAM" id="SSF56954">
    <property type="entry name" value="Outer membrane efflux proteins (OEP)"/>
    <property type="match status" value="1"/>
</dbReference>
<name>A0A0J1GWD0_9GAMM</name>
<keyword evidence="2" id="KW-1134">Transmembrane beta strand</keyword>
<dbReference type="Proteomes" id="UP000036097">
    <property type="component" value="Unassembled WGS sequence"/>
</dbReference>
<dbReference type="Gene3D" id="1.20.1600.10">
    <property type="entry name" value="Outer membrane efflux proteins (OEP)"/>
    <property type="match status" value="1"/>
</dbReference>
<dbReference type="Pfam" id="PF02321">
    <property type="entry name" value="OEP"/>
    <property type="match status" value="2"/>
</dbReference>
<dbReference type="NCBIfam" id="TIGR01845">
    <property type="entry name" value="outer_NodT"/>
    <property type="match status" value="1"/>
</dbReference>
<comment type="similarity">
    <text evidence="1 2">Belongs to the outer membrane factor (OMF) (TC 1.B.17) family.</text>
</comment>
<sequence>MTTPNIPATGRLNLAIALTLAISGCAVGPEYQTPTMTMADTYLYASPDKNDASVQAVPKGGHLTGAVLTKSATVNKATLPAHWWNHYQDPTLNRLITDMQNQNLTLQIAAQRIQIADNYKQAVESFKVPSVNIGGGYVNYQLSKNDSLLGPALNPLGDLSPGLPPQIGNTTLLDNQHDGVFLGAGIAWELDLFGRIDRQSNAATIRRDQAEIYRTGLTTLLTADLIHNYIQYRGAQARKQLAEENIADQRKTLALVEKVVASGYGSDLDLAQANAMLAASQSILPQLDIAAQVHKHRLALLLGESLSDIEQRLEDKQPLPELNSAIPVGLPSDLLTRRPDIQIAEREMAAINEEWAASVANRYPKFFLTGAPGISAGSFDDLFSSDSFGWVGSAGVSWNLFDGGRGKALEAINEARFKGAALGYEQTVNAAIAEVDTTLFTYGRSQANQHQLDAALKSSTQALAKAKSLYQAGLIDHLAVLDAQRQQRMMEDRQIAAKLQTAQATVAVYKALGGDWQI</sequence>
<keyword evidence="2" id="KW-0812">Transmembrane</keyword>
<dbReference type="RefSeq" id="WP_047880290.1">
    <property type="nucleotide sequence ID" value="NZ_LDOT01000027.1"/>
</dbReference>
<comment type="subcellular location">
    <subcellularLocation>
        <location evidence="2">Cell outer membrane</location>
        <topology evidence="2">Lipid-anchor</topology>
    </subcellularLocation>
</comment>